<reference evidence="1 2" key="2">
    <citation type="journal article" date="2022" name="Mol. Ecol. Resour.">
        <title>The genomes of chicory, endive, great burdock and yacon provide insights into Asteraceae paleo-polyploidization history and plant inulin production.</title>
        <authorList>
            <person name="Fan W."/>
            <person name="Wang S."/>
            <person name="Wang H."/>
            <person name="Wang A."/>
            <person name="Jiang F."/>
            <person name="Liu H."/>
            <person name="Zhao H."/>
            <person name="Xu D."/>
            <person name="Zhang Y."/>
        </authorList>
    </citation>
    <scope>NUCLEOTIDE SEQUENCE [LARGE SCALE GENOMIC DNA]</scope>
    <source>
        <strain evidence="2">cv. Yunnan</strain>
        <tissue evidence="1">Leaves</tissue>
    </source>
</reference>
<sequence>MGITRLRSIFSNAKHFSKLHSHCNRNHSDVPKGYLAIYVGEIQMTRLLVPVSFLEQPLFQDLLRKSEEEFGFDHPMGGLTIHCGEDTFLDLTSRLLIS</sequence>
<name>A0ACB9DFV3_9ASTR</name>
<organism evidence="1 2">
    <name type="scientific">Smallanthus sonchifolius</name>
    <dbReference type="NCBI Taxonomy" id="185202"/>
    <lineage>
        <taxon>Eukaryota</taxon>
        <taxon>Viridiplantae</taxon>
        <taxon>Streptophyta</taxon>
        <taxon>Embryophyta</taxon>
        <taxon>Tracheophyta</taxon>
        <taxon>Spermatophyta</taxon>
        <taxon>Magnoliopsida</taxon>
        <taxon>eudicotyledons</taxon>
        <taxon>Gunneridae</taxon>
        <taxon>Pentapetalae</taxon>
        <taxon>asterids</taxon>
        <taxon>campanulids</taxon>
        <taxon>Asterales</taxon>
        <taxon>Asteraceae</taxon>
        <taxon>Asteroideae</taxon>
        <taxon>Heliantheae alliance</taxon>
        <taxon>Millerieae</taxon>
        <taxon>Smallanthus</taxon>
    </lineage>
</organism>
<dbReference type="EMBL" id="CM042036">
    <property type="protein sequence ID" value="KAI3745167.1"/>
    <property type="molecule type" value="Genomic_DNA"/>
</dbReference>
<comment type="caution">
    <text evidence="1">The sequence shown here is derived from an EMBL/GenBank/DDBJ whole genome shotgun (WGS) entry which is preliminary data.</text>
</comment>
<reference evidence="2" key="1">
    <citation type="journal article" date="2022" name="Mol. Ecol. Resour.">
        <title>The genomes of chicory, endive, great burdock and yacon provide insights into Asteraceae palaeo-polyploidization history and plant inulin production.</title>
        <authorList>
            <person name="Fan W."/>
            <person name="Wang S."/>
            <person name="Wang H."/>
            <person name="Wang A."/>
            <person name="Jiang F."/>
            <person name="Liu H."/>
            <person name="Zhao H."/>
            <person name="Xu D."/>
            <person name="Zhang Y."/>
        </authorList>
    </citation>
    <scope>NUCLEOTIDE SEQUENCE [LARGE SCALE GENOMIC DNA]</scope>
    <source>
        <strain evidence="2">cv. Yunnan</strain>
    </source>
</reference>
<accession>A0ACB9DFV3</accession>
<keyword evidence="2" id="KW-1185">Reference proteome</keyword>
<evidence type="ECO:0000313" key="1">
    <source>
        <dbReference type="EMBL" id="KAI3745167.1"/>
    </source>
</evidence>
<evidence type="ECO:0000313" key="2">
    <source>
        <dbReference type="Proteomes" id="UP001056120"/>
    </source>
</evidence>
<dbReference type="Proteomes" id="UP001056120">
    <property type="component" value="Linkage Group LG19"/>
</dbReference>
<protein>
    <submittedName>
        <fullName evidence="1">Uncharacterized protein</fullName>
    </submittedName>
</protein>
<proteinExistence type="predicted"/>
<gene>
    <name evidence="1" type="ORF">L1987_58273</name>
</gene>